<dbReference type="InterPro" id="IPR017441">
    <property type="entry name" value="Protein_kinase_ATP_BS"/>
</dbReference>
<dbReference type="InterPro" id="IPR000719">
    <property type="entry name" value="Prot_kinase_dom"/>
</dbReference>
<comment type="catalytic activity">
    <reaction evidence="15">
        <text>L-seryl-[protein] + ATP = O-phospho-L-seryl-[protein] + ADP + H(+)</text>
        <dbReference type="Rhea" id="RHEA:17989"/>
        <dbReference type="Rhea" id="RHEA-COMP:9863"/>
        <dbReference type="Rhea" id="RHEA-COMP:11604"/>
        <dbReference type="ChEBI" id="CHEBI:15378"/>
        <dbReference type="ChEBI" id="CHEBI:29999"/>
        <dbReference type="ChEBI" id="CHEBI:30616"/>
        <dbReference type="ChEBI" id="CHEBI:83421"/>
        <dbReference type="ChEBI" id="CHEBI:456216"/>
        <dbReference type="EC" id="2.7.11.1"/>
    </reaction>
</comment>
<keyword evidence="6" id="KW-0677">Repeat</keyword>
<dbReference type="GO" id="GO:0005524">
    <property type="term" value="F:ATP binding"/>
    <property type="evidence" value="ECO:0007669"/>
    <property type="project" value="UniProtKB-UniRule"/>
</dbReference>
<evidence type="ECO:0000256" key="10">
    <source>
        <dbReference type="ARBA" id="ARBA00022833"/>
    </source>
</evidence>
<evidence type="ECO:0000256" key="2">
    <source>
        <dbReference type="ARBA" id="ARBA00012513"/>
    </source>
</evidence>
<comment type="similarity">
    <text evidence="13">Belongs to the protein kinase superfamily. Ser/Thr protein kinase family. CDPK subfamily.</text>
</comment>
<sequence>MLQQQQTKLFSKCDSPIPQDKILFRTPFFKMSNHKEVILLLCSDDFIYKISNKNNKVYILKLNCEVRFSVKAEQTSKQIHKQMKGDEFHTQIYKFTIERDDCNSVEFYNFNFQTMYWFDYLRSKLHMLDYQTHYDINKLIGKGSFASVYEAKGKNDQQSYAAKAFYKKQVFQDPKGRDQVENEINVMRRLNHPNLINLHEVFENKAQIYLIMDLARGGTLEYALKVLNGPVPFLSAKVIFRQILEGVQYIHDQGIIHRDLKPDNILFRDFIPLKRYGLINVNNNIMISDFGIATPKQERMAVYQFCGTPGYMAPEVFMTENDNNITYDEKCDVFSLGCILYYLLIGHPLFGQPVKQTNMEMKIDFAQLEKDLNQSHSLTLLLQRMLSLNPSERPSCRDILESKIMEVEYGEDGVPVFRDFQRPKSSPPKRMQPLHPEIDRNKRQSVLNPKMIKLMPILEEKQEIRISGKDKTTIIIKQRNSHFDEERTPAQRVAAARRSSAYVPSKKTQMNSVKFSKDDHIAIMESLEKQDYETFISYFKYTDLLVECDYMLYHSKYKLAPSENAKFLIGKQIYYVKITKMIKIQIQDEWAAFINGRIYYKLKDFQDFIDDFPKLKECTSKDLFLTEQTQWFISNTFQSKIQINPIEFYSDDSNQLTEDQYYTRAEYNMLKQQFKPHISQWKTYCICEKLYDPSKPYIQCDSCSEWIHYTCSGKSDKQLKNVSKLEFNCPQCTKRKSQNVDSKIYEGQVTKVKSLGIANAKRKN</sequence>
<dbReference type="InterPro" id="IPR019787">
    <property type="entry name" value="Znf_PHD-finger"/>
</dbReference>
<comment type="cofactor">
    <cofactor evidence="1">
        <name>Mg(2+)</name>
        <dbReference type="ChEBI" id="CHEBI:18420"/>
    </cofactor>
</comment>
<accession>A0A8S1RKM7</accession>
<dbReference type="Pfam" id="PF00628">
    <property type="entry name" value="PHD"/>
    <property type="match status" value="1"/>
</dbReference>
<dbReference type="Pfam" id="PF00069">
    <property type="entry name" value="Pkinase"/>
    <property type="match status" value="1"/>
</dbReference>
<comment type="catalytic activity">
    <reaction evidence="14">
        <text>L-threonyl-[protein] + ATP = O-phospho-L-threonyl-[protein] + ADP + H(+)</text>
        <dbReference type="Rhea" id="RHEA:46608"/>
        <dbReference type="Rhea" id="RHEA-COMP:11060"/>
        <dbReference type="Rhea" id="RHEA-COMP:11605"/>
        <dbReference type="ChEBI" id="CHEBI:15378"/>
        <dbReference type="ChEBI" id="CHEBI:30013"/>
        <dbReference type="ChEBI" id="CHEBI:30616"/>
        <dbReference type="ChEBI" id="CHEBI:61977"/>
        <dbReference type="ChEBI" id="CHEBI:456216"/>
        <dbReference type="EC" id="2.7.11.1"/>
    </reaction>
</comment>
<evidence type="ECO:0000256" key="6">
    <source>
        <dbReference type="ARBA" id="ARBA00022737"/>
    </source>
</evidence>
<dbReference type="PROSITE" id="PS00107">
    <property type="entry name" value="PROTEIN_KINASE_ATP"/>
    <property type="match status" value="1"/>
</dbReference>
<dbReference type="PROSITE" id="PS50011">
    <property type="entry name" value="PROTEIN_KINASE_DOM"/>
    <property type="match status" value="1"/>
</dbReference>
<dbReference type="EC" id="2.7.11.1" evidence="2"/>
<dbReference type="OrthoDB" id="286936at2759"/>
<keyword evidence="10" id="KW-0862">Zinc</keyword>
<evidence type="ECO:0000256" key="16">
    <source>
        <dbReference type="PROSITE-ProRule" id="PRU00146"/>
    </source>
</evidence>
<dbReference type="SMART" id="SM00249">
    <property type="entry name" value="PHD"/>
    <property type="match status" value="1"/>
</dbReference>
<evidence type="ECO:0000259" key="18">
    <source>
        <dbReference type="PROSITE" id="PS50011"/>
    </source>
</evidence>
<keyword evidence="12 17" id="KW-0067">ATP-binding</keyword>
<keyword evidence="11" id="KW-0106">Calcium</keyword>
<evidence type="ECO:0000256" key="13">
    <source>
        <dbReference type="ARBA" id="ARBA00024334"/>
    </source>
</evidence>
<dbReference type="AlphaFoldDB" id="A0A8S1RKM7"/>
<dbReference type="GO" id="GO:0008270">
    <property type="term" value="F:zinc ion binding"/>
    <property type="evidence" value="ECO:0007669"/>
    <property type="project" value="UniProtKB-KW"/>
</dbReference>
<keyword evidence="8 16" id="KW-0863">Zinc-finger</keyword>
<keyword evidence="3" id="KW-0723">Serine/threonine-protein kinase</keyword>
<evidence type="ECO:0000256" key="15">
    <source>
        <dbReference type="ARBA" id="ARBA00048679"/>
    </source>
</evidence>
<dbReference type="Proteomes" id="UP000692954">
    <property type="component" value="Unassembled WGS sequence"/>
</dbReference>
<evidence type="ECO:0000313" key="20">
    <source>
        <dbReference type="EMBL" id="CAD8127295.1"/>
    </source>
</evidence>
<feature type="binding site" evidence="17">
    <location>
        <position position="163"/>
    </location>
    <ligand>
        <name>ATP</name>
        <dbReference type="ChEBI" id="CHEBI:30616"/>
    </ligand>
</feature>
<evidence type="ECO:0000313" key="21">
    <source>
        <dbReference type="Proteomes" id="UP000692954"/>
    </source>
</evidence>
<gene>
    <name evidence="20" type="ORF">PSON_ATCC_30995.1.T1750019</name>
</gene>
<evidence type="ECO:0000256" key="12">
    <source>
        <dbReference type="ARBA" id="ARBA00022840"/>
    </source>
</evidence>
<feature type="domain" description="Protein kinase" evidence="18">
    <location>
        <begin position="134"/>
        <end position="405"/>
    </location>
</feature>
<reference evidence="20" key="1">
    <citation type="submission" date="2021-01" db="EMBL/GenBank/DDBJ databases">
        <authorList>
            <consortium name="Genoscope - CEA"/>
            <person name="William W."/>
        </authorList>
    </citation>
    <scope>NUCLEOTIDE SEQUENCE</scope>
</reference>
<organism evidence="20 21">
    <name type="scientific">Paramecium sonneborni</name>
    <dbReference type="NCBI Taxonomy" id="65129"/>
    <lineage>
        <taxon>Eukaryota</taxon>
        <taxon>Sar</taxon>
        <taxon>Alveolata</taxon>
        <taxon>Ciliophora</taxon>
        <taxon>Intramacronucleata</taxon>
        <taxon>Oligohymenophorea</taxon>
        <taxon>Peniculida</taxon>
        <taxon>Parameciidae</taxon>
        <taxon>Paramecium</taxon>
    </lineage>
</organism>
<keyword evidence="21" id="KW-1185">Reference proteome</keyword>
<dbReference type="InterPro" id="IPR001965">
    <property type="entry name" value="Znf_PHD"/>
</dbReference>
<evidence type="ECO:0000256" key="9">
    <source>
        <dbReference type="ARBA" id="ARBA00022777"/>
    </source>
</evidence>
<keyword evidence="7 17" id="KW-0547">Nucleotide-binding</keyword>
<evidence type="ECO:0000256" key="8">
    <source>
        <dbReference type="ARBA" id="ARBA00022771"/>
    </source>
</evidence>
<dbReference type="PANTHER" id="PTHR24345">
    <property type="entry name" value="SERINE/THREONINE-PROTEIN KINASE PLK"/>
    <property type="match status" value="1"/>
</dbReference>
<dbReference type="SMART" id="SM00220">
    <property type="entry name" value="S_TKc"/>
    <property type="match status" value="1"/>
</dbReference>
<dbReference type="EMBL" id="CAJJDN010000175">
    <property type="protein sequence ID" value="CAD8127295.1"/>
    <property type="molecule type" value="Genomic_DNA"/>
</dbReference>
<dbReference type="PANTHER" id="PTHR24345:SF0">
    <property type="entry name" value="CELL CYCLE SERINE_THREONINE-PROTEIN KINASE CDC5_MSD2"/>
    <property type="match status" value="1"/>
</dbReference>
<evidence type="ECO:0000256" key="14">
    <source>
        <dbReference type="ARBA" id="ARBA00047899"/>
    </source>
</evidence>
<dbReference type="PROSITE" id="PS50016">
    <property type="entry name" value="ZF_PHD_2"/>
    <property type="match status" value="1"/>
</dbReference>
<evidence type="ECO:0000256" key="3">
    <source>
        <dbReference type="ARBA" id="ARBA00022527"/>
    </source>
</evidence>
<keyword evidence="9" id="KW-0418">Kinase</keyword>
<name>A0A8S1RKM7_9CILI</name>
<keyword evidence="4" id="KW-0808">Transferase</keyword>
<evidence type="ECO:0000256" key="4">
    <source>
        <dbReference type="ARBA" id="ARBA00022679"/>
    </source>
</evidence>
<dbReference type="GO" id="GO:0005634">
    <property type="term" value="C:nucleus"/>
    <property type="evidence" value="ECO:0007669"/>
    <property type="project" value="TreeGrafter"/>
</dbReference>
<keyword evidence="5" id="KW-0479">Metal-binding</keyword>
<evidence type="ECO:0000256" key="5">
    <source>
        <dbReference type="ARBA" id="ARBA00022723"/>
    </source>
</evidence>
<comment type="caution">
    <text evidence="20">The sequence shown here is derived from an EMBL/GenBank/DDBJ whole genome shotgun (WGS) entry which is preliminary data.</text>
</comment>
<feature type="domain" description="PHD-type" evidence="19">
    <location>
        <begin position="682"/>
        <end position="735"/>
    </location>
</feature>
<evidence type="ECO:0000256" key="11">
    <source>
        <dbReference type="ARBA" id="ARBA00022837"/>
    </source>
</evidence>
<evidence type="ECO:0000256" key="1">
    <source>
        <dbReference type="ARBA" id="ARBA00001946"/>
    </source>
</evidence>
<evidence type="ECO:0000256" key="17">
    <source>
        <dbReference type="PROSITE-ProRule" id="PRU10141"/>
    </source>
</evidence>
<dbReference type="PROSITE" id="PS00108">
    <property type="entry name" value="PROTEIN_KINASE_ST"/>
    <property type="match status" value="1"/>
</dbReference>
<protein>
    <recommendedName>
        <fullName evidence="2">non-specific serine/threonine protein kinase</fullName>
        <ecNumber evidence="2">2.7.11.1</ecNumber>
    </recommendedName>
</protein>
<proteinExistence type="inferred from homology"/>
<dbReference type="GO" id="GO:0004674">
    <property type="term" value="F:protein serine/threonine kinase activity"/>
    <property type="evidence" value="ECO:0007669"/>
    <property type="project" value="UniProtKB-KW"/>
</dbReference>
<evidence type="ECO:0000256" key="7">
    <source>
        <dbReference type="ARBA" id="ARBA00022741"/>
    </source>
</evidence>
<evidence type="ECO:0000259" key="19">
    <source>
        <dbReference type="PROSITE" id="PS50016"/>
    </source>
</evidence>
<dbReference type="InterPro" id="IPR008271">
    <property type="entry name" value="Ser/Thr_kinase_AS"/>
</dbReference>
<dbReference type="FunFam" id="3.30.200.20:FF:000315">
    <property type="entry name" value="Calcium-dependent protein kinase 3"/>
    <property type="match status" value="1"/>
</dbReference>